<dbReference type="EMBL" id="UINC01214172">
    <property type="protein sequence ID" value="SVE39280.1"/>
    <property type="molecule type" value="Genomic_DNA"/>
</dbReference>
<dbReference type="SUPFAM" id="SSF53927">
    <property type="entry name" value="Cytidine deaminase-like"/>
    <property type="match status" value="1"/>
</dbReference>
<feature type="non-terminal residue" evidence="1">
    <location>
        <position position="56"/>
    </location>
</feature>
<name>A0A383D4Q4_9ZZZZ</name>
<dbReference type="AlphaFoldDB" id="A0A383D4Q4"/>
<dbReference type="GO" id="GO:0003824">
    <property type="term" value="F:catalytic activity"/>
    <property type="evidence" value="ECO:0007669"/>
    <property type="project" value="InterPro"/>
</dbReference>
<accession>A0A383D4Q4</accession>
<evidence type="ECO:0000313" key="1">
    <source>
        <dbReference type="EMBL" id="SVE39280.1"/>
    </source>
</evidence>
<proteinExistence type="predicted"/>
<dbReference type="InterPro" id="IPR016193">
    <property type="entry name" value="Cytidine_deaminase-like"/>
</dbReference>
<reference evidence="1" key="1">
    <citation type="submission" date="2018-05" db="EMBL/GenBank/DDBJ databases">
        <authorList>
            <person name="Lanie J.A."/>
            <person name="Ng W.-L."/>
            <person name="Kazmierczak K.M."/>
            <person name="Andrzejewski T.M."/>
            <person name="Davidsen T.M."/>
            <person name="Wayne K.J."/>
            <person name="Tettelin H."/>
            <person name="Glass J.I."/>
            <person name="Rusch D."/>
            <person name="Podicherti R."/>
            <person name="Tsui H.-C.T."/>
            <person name="Winkler M.E."/>
        </authorList>
    </citation>
    <scope>NUCLEOTIDE SEQUENCE</scope>
</reference>
<sequence>MLFGGRWNRFIEAARTTAEASNCYSRKRMSALVIKGGKILAAAPNKKNHRGSIHAE</sequence>
<organism evidence="1">
    <name type="scientific">marine metagenome</name>
    <dbReference type="NCBI Taxonomy" id="408172"/>
    <lineage>
        <taxon>unclassified sequences</taxon>
        <taxon>metagenomes</taxon>
        <taxon>ecological metagenomes</taxon>
    </lineage>
</organism>
<gene>
    <name evidence="1" type="ORF">METZ01_LOCUS492134</name>
</gene>
<protein>
    <submittedName>
        <fullName evidence="1">Uncharacterized protein</fullName>
    </submittedName>
</protein>